<sequence length="124" mass="15292">MIKFANDFKEFRPHDIYGLMITFFPSHDASVWITNIFHERPNRSYGSWDKVLNAVKEIWWIEFMKYFCWNPEHHVKTRESFMKLASKRYRDMMRPQRIGMRDEVARVPLYRMLHTHRDEHEKVG</sequence>
<accession>A0ACC0CBS2</accession>
<organism evidence="1 2">
    <name type="scientific">Catharanthus roseus</name>
    <name type="common">Madagascar periwinkle</name>
    <name type="synonym">Vinca rosea</name>
    <dbReference type="NCBI Taxonomy" id="4058"/>
    <lineage>
        <taxon>Eukaryota</taxon>
        <taxon>Viridiplantae</taxon>
        <taxon>Streptophyta</taxon>
        <taxon>Embryophyta</taxon>
        <taxon>Tracheophyta</taxon>
        <taxon>Spermatophyta</taxon>
        <taxon>Magnoliopsida</taxon>
        <taxon>eudicotyledons</taxon>
        <taxon>Gunneridae</taxon>
        <taxon>Pentapetalae</taxon>
        <taxon>asterids</taxon>
        <taxon>lamiids</taxon>
        <taxon>Gentianales</taxon>
        <taxon>Apocynaceae</taxon>
        <taxon>Rauvolfioideae</taxon>
        <taxon>Vinceae</taxon>
        <taxon>Catharanthinae</taxon>
        <taxon>Catharanthus</taxon>
    </lineage>
</organism>
<evidence type="ECO:0000313" key="1">
    <source>
        <dbReference type="EMBL" id="KAI5682366.1"/>
    </source>
</evidence>
<name>A0ACC0CBS2_CATRO</name>
<comment type="caution">
    <text evidence="1">The sequence shown here is derived from an EMBL/GenBank/DDBJ whole genome shotgun (WGS) entry which is preliminary data.</text>
</comment>
<reference evidence="2" key="1">
    <citation type="journal article" date="2023" name="Nat. Plants">
        <title>Single-cell RNA sequencing provides a high-resolution roadmap for understanding the multicellular compartmentation of specialized metabolism.</title>
        <authorList>
            <person name="Sun S."/>
            <person name="Shen X."/>
            <person name="Li Y."/>
            <person name="Li Y."/>
            <person name="Wang S."/>
            <person name="Li R."/>
            <person name="Zhang H."/>
            <person name="Shen G."/>
            <person name="Guo B."/>
            <person name="Wei J."/>
            <person name="Xu J."/>
            <person name="St-Pierre B."/>
            <person name="Chen S."/>
            <person name="Sun C."/>
        </authorList>
    </citation>
    <scope>NUCLEOTIDE SEQUENCE [LARGE SCALE GENOMIC DNA]</scope>
</reference>
<protein>
    <submittedName>
        <fullName evidence="1">Uncharacterized protein</fullName>
    </submittedName>
</protein>
<dbReference type="Proteomes" id="UP001060085">
    <property type="component" value="Linkage Group LG01"/>
</dbReference>
<proteinExistence type="predicted"/>
<gene>
    <name evidence="1" type="ORF">M9H77_03594</name>
</gene>
<keyword evidence="2" id="KW-1185">Reference proteome</keyword>
<evidence type="ECO:0000313" key="2">
    <source>
        <dbReference type="Proteomes" id="UP001060085"/>
    </source>
</evidence>
<dbReference type="EMBL" id="CM044701">
    <property type="protein sequence ID" value="KAI5682366.1"/>
    <property type="molecule type" value="Genomic_DNA"/>
</dbReference>